<reference evidence="2" key="2">
    <citation type="submission" date="2025-08" db="UniProtKB">
        <authorList>
            <consortium name="Ensembl"/>
        </authorList>
    </citation>
    <scope>IDENTIFICATION</scope>
    <source>
        <strain evidence="2">Boxer</strain>
    </source>
</reference>
<evidence type="ECO:0000313" key="2">
    <source>
        <dbReference type="Ensembl" id="ENSCAFP00845039273.1"/>
    </source>
</evidence>
<sequence length="50" mass="5749">MAAGMYLEHYLDSIENLPFELQRNFQLMRDLDQRTEGGTHSATGHRPGPF</sequence>
<organism evidence="2 3">
    <name type="scientific">Canis lupus familiaris</name>
    <name type="common">Dog</name>
    <name type="synonym">Canis familiaris</name>
    <dbReference type="NCBI Taxonomy" id="9615"/>
    <lineage>
        <taxon>Eukaryota</taxon>
        <taxon>Metazoa</taxon>
        <taxon>Chordata</taxon>
        <taxon>Craniata</taxon>
        <taxon>Vertebrata</taxon>
        <taxon>Euteleostomi</taxon>
        <taxon>Mammalia</taxon>
        <taxon>Eutheria</taxon>
        <taxon>Laurasiatheria</taxon>
        <taxon>Carnivora</taxon>
        <taxon>Caniformia</taxon>
        <taxon>Canidae</taxon>
        <taxon>Canis</taxon>
    </lineage>
</organism>
<dbReference type="AlphaFoldDB" id="A0A8I3PW15"/>
<proteinExistence type="predicted"/>
<evidence type="ECO:0000259" key="1">
    <source>
        <dbReference type="Pfam" id="PF12998"/>
    </source>
</evidence>
<dbReference type="GeneTree" id="ENSGT00980000200423"/>
<protein>
    <recommendedName>
        <fullName evidence="1">Inhibitor of growth protein N-terminal histone-binding domain-containing protein</fullName>
    </recommendedName>
</protein>
<evidence type="ECO:0000313" key="3">
    <source>
        <dbReference type="Proteomes" id="UP000805418"/>
    </source>
</evidence>
<dbReference type="InterPro" id="IPR024610">
    <property type="entry name" value="ING_N_histone-binding"/>
</dbReference>
<name>A0A8I3PW15_CANLF</name>
<dbReference type="OrthoDB" id="5411773at2759"/>
<accession>A0A8I3PW15</accession>
<reference evidence="2" key="1">
    <citation type="submission" date="2020-03" db="EMBL/GenBank/DDBJ databases">
        <title>Long-read based genome assembly of a Labrador retriever dog.</title>
        <authorList>
            <person name="Eory L."/>
            <person name="Zhang W."/>
            <person name="Schoenebeck J."/>
        </authorList>
    </citation>
    <scope>NUCLEOTIDE SEQUENCE [LARGE SCALE GENOMIC DNA]</scope>
    <source>
        <strain evidence="2">Labrador retriever</strain>
    </source>
</reference>
<reference evidence="2" key="3">
    <citation type="submission" date="2025-09" db="UniProtKB">
        <authorList>
            <consortium name="Ensembl"/>
        </authorList>
    </citation>
    <scope>IDENTIFICATION</scope>
    <source>
        <strain evidence="2">Boxer</strain>
    </source>
</reference>
<dbReference type="Ensembl" id="ENSCAFT00845050087.1">
    <property type="protein sequence ID" value="ENSCAFP00845039273.1"/>
    <property type="gene ID" value="ENSCAFG00845028378.1"/>
</dbReference>
<dbReference type="Gene3D" id="6.10.140.1740">
    <property type="match status" value="1"/>
</dbReference>
<dbReference type="Proteomes" id="UP000805418">
    <property type="component" value="Chromosome 27"/>
</dbReference>
<feature type="domain" description="Inhibitor of growth protein N-terminal histone-binding" evidence="1">
    <location>
        <begin position="6"/>
        <end position="36"/>
    </location>
</feature>
<keyword evidence="3" id="KW-1185">Reference proteome</keyword>
<dbReference type="Pfam" id="PF12998">
    <property type="entry name" value="ING"/>
    <property type="match status" value="1"/>
</dbReference>